<proteinExistence type="predicted"/>
<dbReference type="EMBL" id="CABFNQ020000444">
    <property type="protein sequence ID" value="CAH0015555.1"/>
    <property type="molecule type" value="Genomic_DNA"/>
</dbReference>
<evidence type="ECO:0000313" key="3">
    <source>
        <dbReference type="EMBL" id="CAH0015555.1"/>
    </source>
</evidence>
<keyword evidence="2" id="KW-0812">Transmembrane</keyword>
<comment type="caution">
    <text evidence="3">The sequence shown here is derived from an EMBL/GenBank/DDBJ whole genome shotgun (WGS) entry which is preliminary data.</text>
</comment>
<dbReference type="AlphaFoldDB" id="A0A9N9V2E5"/>
<keyword evidence="2" id="KW-0472">Membrane</keyword>
<dbReference type="OrthoDB" id="10675073at2759"/>
<evidence type="ECO:0000256" key="2">
    <source>
        <dbReference type="SAM" id="Phobius"/>
    </source>
</evidence>
<sequence length="504" mass="50553">MHILLLLIRSHLLLEGGVVLGLLHLALGGGVVADGEELLHEAAGLLLLAVVGDDGALVHVGGLLLPLGLDDLGLEGQLGGEGAGHAERVEVAVLALDLAVLAVLELRGLDPLVAADLAREAHGLPAEEVVDGVVEAVGPDGVPGAEEDDVAEEDLVLEGGAEVAVGFGEGALDLAADAGHGLDGGALELGDLEGRGEHVLDEGGVLEDLVGVAGELELLDDLGGLVDAEDGARGGDAEAGGGGGEGVEADEARVGGDEGRIDGAEAVHVLGGVLEHAAAGARVRQAVDGHGLEAAPAQGEDEGIVGLEDPLVPAVALDADLDEAEAVLGGRQAADDDGGPRAEPGNELGGDVLEDDLGVLACAVALDGLALALVQVVELLLVDVELLLDDGLLGVVPFVLSKLLDVAAVASGVGLVVEESVSVFFFEALLQFLLPCRVLLALGFDLFCGLLLRLCWLLGLEVFKDTIALVILVVVPKSIHVIIVTVIIAVFVASAEAAGCEPAL</sequence>
<feature type="compositionally biased region" description="Gly residues" evidence="1">
    <location>
        <begin position="237"/>
        <end position="246"/>
    </location>
</feature>
<feature type="transmembrane region" description="Helical" evidence="2">
    <location>
        <begin position="466"/>
        <end position="492"/>
    </location>
</feature>
<keyword evidence="4" id="KW-1185">Reference proteome</keyword>
<feature type="transmembrane region" description="Helical" evidence="2">
    <location>
        <begin position="438"/>
        <end position="460"/>
    </location>
</feature>
<organism evidence="3 4">
    <name type="scientific">Clonostachys rhizophaga</name>
    <dbReference type="NCBI Taxonomy" id="160324"/>
    <lineage>
        <taxon>Eukaryota</taxon>
        <taxon>Fungi</taxon>
        <taxon>Dikarya</taxon>
        <taxon>Ascomycota</taxon>
        <taxon>Pezizomycotina</taxon>
        <taxon>Sordariomycetes</taxon>
        <taxon>Hypocreomycetidae</taxon>
        <taxon>Hypocreales</taxon>
        <taxon>Bionectriaceae</taxon>
        <taxon>Clonostachys</taxon>
    </lineage>
</organism>
<name>A0A9N9V2E5_9HYPO</name>
<reference evidence="3" key="1">
    <citation type="submission" date="2021-10" db="EMBL/GenBank/DDBJ databases">
        <authorList>
            <person name="Piombo E."/>
        </authorList>
    </citation>
    <scope>NUCLEOTIDE SEQUENCE</scope>
</reference>
<evidence type="ECO:0000256" key="1">
    <source>
        <dbReference type="SAM" id="MobiDB-lite"/>
    </source>
</evidence>
<feature type="region of interest" description="Disordered" evidence="1">
    <location>
        <begin position="229"/>
        <end position="249"/>
    </location>
</feature>
<accession>A0A9N9V2E5</accession>
<dbReference type="Proteomes" id="UP000696573">
    <property type="component" value="Unassembled WGS sequence"/>
</dbReference>
<gene>
    <name evidence="3" type="ORF">CRHIZ90672A_00001401</name>
</gene>
<keyword evidence="2" id="KW-1133">Transmembrane helix</keyword>
<evidence type="ECO:0000313" key="4">
    <source>
        <dbReference type="Proteomes" id="UP000696573"/>
    </source>
</evidence>
<protein>
    <submittedName>
        <fullName evidence="3">Uncharacterized protein</fullName>
    </submittedName>
</protein>